<evidence type="ECO:0000256" key="12">
    <source>
        <dbReference type="RuleBase" id="RU000461"/>
    </source>
</evidence>
<dbReference type="EMBL" id="QGNW01000578">
    <property type="protein sequence ID" value="RVW67564.1"/>
    <property type="molecule type" value="Genomic_DNA"/>
</dbReference>
<evidence type="ECO:0000256" key="10">
    <source>
        <dbReference type="ARBA" id="ARBA00023136"/>
    </source>
</evidence>
<evidence type="ECO:0000256" key="11">
    <source>
        <dbReference type="PIRSR" id="PIRSR602401-1"/>
    </source>
</evidence>
<evidence type="ECO:0000256" key="5">
    <source>
        <dbReference type="ARBA" id="ARBA00022723"/>
    </source>
</evidence>
<dbReference type="GO" id="GO:0016020">
    <property type="term" value="C:membrane"/>
    <property type="evidence" value="ECO:0007669"/>
    <property type="project" value="UniProtKB-SubCell"/>
</dbReference>
<name>A0A438G5V4_VITVI</name>
<dbReference type="InterPro" id="IPR036396">
    <property type="entry name" value="Cyt_P450_sf"/>
</dbReference>
<evidence type="ECO:0000256" key="6">
    <source>
        <dbReference type="ARBA" id="ARBA00022989"/>
    </source>
</evidence>
<evidence type="ECO:0000256" key="1">
    <source>
        <dbReference type="ARBA" id="ARBA00004167"/>
    </source>
</evidence>
<comment type="caution">
    <text evidence="14">The sequence shown here is derived from an EMBL/GenBank/DDBJ whole genome shotgun (WGS) entry which is preliminary data.</text>
</comment>
<accession>A0A438G5V4</accession>
<comment type="cofactor">
    <cofactor evidence="11">
        <name>heme</name>
        <dbReference type="ChEBI" id="CHEBI:30413"/>
    </cofactor>
</comment>
<evidence type="ECO:0000256" key="4">
    <source>
        <dbReference type="ARBA" id="ARBA00022692"/>
    </source>
</evidence>
<gene>
    <name evidence="14" type="primary">C7A29_45</name>
    <name evidence="14" type="ORF">CK203_062340</name>
</gene>
<evidence type="ECO:0000256" key="3">
    <source>
        <dbReference type="ARBA" id="ARBA00022617"/>
    </source>
</evidence>
<dbReference type="Gene3D" id="1.10.630.10">
    <property type="entry name" value="Cytochrome P450"/>
    <property type="match status" value="1"/>
</dbReference>
<evidence type="ECO:0000256" key="9">
    <source>
        <dbReference type="ARBA" id="ARBA00023033"/>
    </source>
</evidence>
<keyword evidence="8 11" id="KW-0408">Iron</keyword>
<reference evidence="14 15" key="1">
    <citation type="journal article" date="2018" name="PLoS Genet.">
        <title>Population sequencing reveals clonal diversity and ancestral inbreeding in the grapevine cultivar Chardonnay.</title>
        <authorList>
            <person name="Roach M.J."/>
            <person name="Johnson D.L."/>
            <person name="Bohlmann J."/>
            <person name="van Vuuren H.J."/>
            <person name="Jones S.J."/>
            <person name="Pretorius I.S."/>
            <person name="Schmidt S.A."/>
            <person name="Borneman A.R."/>
        </authorList>
    </citation>
    <scope>NUCLEOTIDE SEQUENCE [LARGE SCALE GENOMIC DNA]</scope>
    <source>
        <strain evidence="15">cv. Chardonnay</strain>
        <tissue evidence="14">Leaf</tissue>
    </source>
</reference>
<dbReference type="CDD" id="cd20642">
    <property type="entry name" value="CYP72"/>
    <property type="match status" value="1"/>
</dbReference>
<sequence>MITRVPIRSLLEVSSKAEMKLSSVAISFVFITLLIYAWRLLNWVWLRPKKLERCLRQQGLTGNSYSCLYGDFKEMSRMINEANSRPISFSDDIVQRVLPFHDHSIQKYGKNSFTWLGPKPVVNIMEPELIRDVFLKHNAFQKVPPHPLGKLLATGVVALEGEQWTKRRKIINPAFHLEKLKHMVSAFQLSCSDMVNKWEKKLSLDGSCELDVWPYLENLAGDVISRTAFGSSYEEGRRIFQLQREQAHLAIQVTRSIYVPGWRFFPTKTNRRMRQISNEVNALLKGIIEKREKAMKVGETANHDLLGLLMESNYRDMQENDERKNVGMSIKDVIEECKLFYLAGQETTSVLLLWTMVLLSKHSNWQTRAREEVLRVFGNKKPDGDGLNHLKIVTMIFHEVLRLYPPVSMLLRTVFADSQVGGLYLPDGVQIALPILLLHHDHEIWGEDAKEFNPGRFSEGVSKAAKTQVSFFPFGYGPRICVGQNFAMMEAKMALAMILQRFSFELSPSYAHAPISLITMQPQYGAHLILHGL</sequence>
<dbReference type="GO" id="GO:0005506">
    <property type="term" value="F:iron ion binding"/>
    <property type="evidence" value="ECO:0007669"/>
    <property type="project" value="InterPro"/>
</dbReference>
<feature type="binding site" description="axial binding residue" evidence="11">
    <location>
        <position position="481"/>
    </location>
    <ligand>
        <name>heme</name>
        <dbReference type="ChEBI" id="CHEBI:30413"/>
    </ligand>
    <ligandPart>
        <name>Fe</name>
        <dbReference type="ChEBI" id="CHEBI:18248"/>
    </ligandPart>
</feature>
<organism evidence="14 15">
    <name type="scientific">Vitis vinifera</name>
    <name type="common">Grape</name>
    <dbReference type="NCBI Taxonomy" id="29760"/>
    <lineage>
        <taxon>Eukaryota</taxon>
        <taxon>Viridiplantae</taxon>
        <taxon>Streptophyta</taxon>
        <taxon>Embryophyta</taxon>
        <taxon>Tracheophyta</taxon>
        <taxon>Spermatophyta</taxon>
        <taxon>Magnoliopsida</taxon>
        <taxon>eudicotyledons</taxon>
        <taxon>Gunneridae</taxon>
        <taxon>Pentapetalae</taxon>
        <taxon>rosids</taxon>
        <taxon>Vitales</taxon>
        <taxon>Vitaceae</taxon>
        <taxon>Viteae</taxon>
        <taxon>Vitis</taxon>
    </lineage>
</organism>
<feature type="transmembrane region" description="Helical" evidence="13">
    <location>
        <begin position="21"/>
        <end position="46"/>
    </location>
</feature>
<dbReference type="InterPro" id="IPR002401">
    <property type="entry name" value="Cyt_P450_E_grp-I"/>
</dbReference>
<dbReference type="Pfam" id="PF00067">
    <property type="entry name" value="p450"/>
    <property type="match status" value="1"/>
</dbReference>
<dbReference type="PRINTS" id="PR00463">
    <property type="entry name" value="EP450I"/>
</dbReference>
<dbReference type="FunFam" id="1.10.630.10:FF:000029">
    <property type="entry name" value="Cytochrome P450 734A1"/>
    <property type="match status" value="1"/>
</dbReference>
<evidence type="ECO:0000256" key="13">
    <source>
        <dbReference type="SAM" id="Phobius"/>
    </source>
</evidence>
<dbReference type="GO" id="GO:0016705">
    <property type="term" value="F:oxidoreductase activity, acting on paired donors, with incorporation or reduction of molecular oxygen"/>
    <property type="evidence" value="ECO:0007669"/>
    <property type="project" value="InterPro"/>
</dbReference>
<keyword evidence="5 11" id="KW-0479">Metal-binding</keyword>
<keyword evidence="9 12" id="KW-0503">Monooxygenase</keyword>
<dbReference type="AlphaFoldDB" id="A0A438G5V4"/>
<dbReference type="InterPro" id="IPR050665">
    <property type="entry name" value="Cytochrome_P450_Monooxygen"/>
</dbReference>
<dbReference type="OrthoDB" id="1470350at2759"/>
<keyword evidence="10 13" id="KW-0472">Membrane</keyword>
<dbReference type="Proteomes" id="UP000288805">
    <property type="component" value="Unassembled WGS sequence"/>
</dbReference>
<dbReference type="PROSITE" id="PS00086">
    <property type="entry name" value="CYTOCHROME_P450"/>
    <property type="match status" value="1"/>
</dbReference>
<evidence type="ECO:0000256" key="8">
    <source>
        <dbReference type="ARBA" id="ARBA00023004"/>
    </source>
</evidence>
<dbReference type="InterPro" id="IPR001128">
    <property type="entry name" value="Cyt_P450"/>
</dbReference>
<evidence type="ECO:0000256" key="2">
    <source>
        <dbReference type="ARBA" id="ARBA00010617"/>
    </source>
</evidence>
<proteinExistence type="inferred from homology"/>
<dbReference type="InterPro" id="IPR017972">
    <property type="entry name" value="Cyt_P450_CS"/>
</dbReference>
<dbReference type="PANTHER" id="PTHR24282">
    <property type="entry name" value="CYTOCHROME P450 FAMILY MEMBER"/>
    <property type="match status" value="1"/>
</dbReference>
<keyword evidence="3 11" id="KW-0349">Heme</keyword>
<dbReference type="PRINTS" id="PR00385">
    <property type="entry name" value="P450"/>
</dbReference>
<comment type="subcellular location">
    <subcellularLocation>
        <location evidence="1">Membrane</location>
        <topology evidence="1">Single-pass membrane protein</topology>
    </subcellularLocation>
</comment>
<keyword evidence="6 13" id="KW-1133">Transmembrane helix</keyword>
<keyword evidence="7 12" id="KW-0560">Oxidoreductase</keyword>
<dbReference type="PANTHER" id="PTHR24282:SF255">
    <property type="entry name" value="CYTOCHROME P450 72A11-RELATED"/>
    <property type="match status" value="1"/>
</dbReference>
<evidence type="ECO:0000313" key="15">
    <source>
        <dbReference type="Proteomes" id="UP000288805"/>
    </source>
</evidence>
<dbReference type="GO" id="GO:0020037">
    <property type="term" value="F:heme binding"/>
    <property type="evidence" value="ECO:0007669"/>
    <property type="project" value="InterPro"/>
</dbReference>
<evidence type="ECO:0000313" key="14">
    <source>
        <dbReference type="EMBL" id="RVW67564.1"/>
    </source>
</evidence>
<dbReference type="SUPFAM" id="SSF48264">
    <property type="entry name" value="Cytochrome P450"/>
    <property type="match status" value="1"/>
</dbReference>
<evidence type="ECO:0000256" key="7">
    <source>
        <dbReference type="ARBA" id="ARBA00023002"/>
    </source>
</evidence>
<keyword evidence="4 13" id="KW-0812">Transmembrane</keyword>
<dbReference type="GO" id="GO:0004497">
    <property type="term" value="F:monooxygenase activity"/>
    <property type="evidence" value="ECO:0007669"/>
    <property type="project" value="UniProtKB-KW"/>
</dbReference>
<protein>
    <submittedName>
        <fullName evidence="14">Cytochrome P450 CYP72A219</fullName>
    </submittedName>
</protein>
<comment type="similarity">
    <text evidence="2 12">Belongs to the cytochrome P450 family.</text>
</comment>